<dbReference type="GO" id="GO:0005524">
    <property type="term" value="F:ATP binding"/>
    <property type="evidence" value="ECO:0007669"/>
    <property type="project" value="UniProtKB-KW"/>
</dbReference>
<dbReference type="EMBL" id="VSSQ01098927">
    <property type="protein sequence ID" value="MPN41700.1"/>
    <property type="molecule type" value="Genomic_DNA"/>
</dbReference>
<keyword evidence="2" id="KW-0813">Transport</keyword>
<keyword evidence="3" id="KW-1003">Cell membrane</keyword>
<dbReference type="GO" id="GO:0042626">
    <property type="term" value="F:ATPase-coupled transmembrane transporter activity"/>
    <property type="evidence" value="ECO:0007669"/>
    <property type="project" value="TreeGrafter"/>
</dbReference>
<protein>
    <submittedName>
        <fullName evidence="9">Energy-coupling factor transporter ATP-binding protein EcfA2</fullName>
        <ecNumber evidence="9">3.6.3.-</ecNumber>
    </submittedName>
</protein>
<evidence type="ECO:0000256" key="3">
    <source>
        <dbReference type="ARBA" id="ARBA00022475"/>
    </source>
</evidence>
<dbReference type="InterPro" id="IPR050095">
    <property type="entry name" value="ECF_ABC_transporter_ATP-bd"/>
</dbReference>
<organism evidence="9">
    <name type="scientific">bioreactor metagenome</name>
    <dbReference type="NCBI Taxonomy" id="1076179"/>
    <lineage>
        <taxon>unclassified sequences</taxon>
        <taxon>metagenomes</taxon>
        <taxon>ecological metagenomes</taxon>
    </lineage>
</organism>
<keyword evidence="4" id="KW-0547">Nucleotide-binding</keyword>
<keyword evidence="7" id="KW-0472">Membrane</keyword>
<proteinExistence type="predicted"/>
<keyword evidence="5 9" id="KW-0067">ATP-binding</keyword>
<evidence type="ECO:0000313" key="9">
    <source>
        <dbReference type="EMBL" id="MPN41700.1"/>
    </source>
</evidence>
<dbReference type="CDD" id="cd03225">
    <property type="entry name" value="ABC_cobalt_CbiO_domain1"/>
    <property type="match status" value="1"/>
</dbReference>
<dbReference type="GO" id="GO:0043190">
    <property type="term" value="C:ATP-binding cassette (ABC) transporter complex"/>
    <property type="evidence" value="ECO:0007669"/>
    <property type="project" value="TreeGrafter"/>
</dbReference>
<gene>
    <name evidence="9" type="primary">ecfA2_49</name>
    <name evidence="9" type="ORF">SDC9_189255</name>
</gene>
<dbReference type="InterPro" id="IPR015856">
    <property type="entry name" value="ABC_transpr_CbiO/EcfA_su"/>
</dbReference>
<dbReference type="GO" id="GO:0016887">
    <property type="term" value="F:ATP hydrolysis activity"/>
    <property type="evidence" value="ECO:0007669"/>
    <property type="project" value="InterPro"/>
</dbReference>
<name>A0A645HS77_9ZZZZ</name>
<comment type="subcellular location">
    <subcellularLocation>
        <location evidence="1">Cell membrane</location>
        <topology evidence="1">Peripheral membrane protein</topology>
    </subcellularLocation>
</comment>
<evidence type="ECO:0000256" key="4">
    <source>
        <dbReference type="ARBA" id="ARBA00022741"/>
    </source>
</evidence>
<keyword evidence="6" id="KW-1278">Translocase</keyword>
<evidence type="ECO:0000256" key="7">
    <source>
        <dbReference type="ARBA" id="ARBA00023136"/>
    </source>
</evidence>
<evidence type="ECO:0000256" key="2">
    <source>
        <dbReference type="ARBA" id="ARBA00022448"/>
    </source>
</evidence>
<dbReference type="PANTHER" id="PTHR43553:SF27">
    <property type="entry name" value="ENERGY-COUPLING FACTOR TRANSPORTER ATP-BINDING PROTEIN ECFA2"/>
    <property type="match status" value="1"/>
</dbReference>
<evidence type="ECO:0000256" key="6">
    <source>
        <dbReference type="ARBA" id="ARBA00022967"/>
    </source>
</evidence>
<dbReference type="SUPFAM" id="SSF52540">
    <property type="entry name" value="P-loop containing nucleoside triphosphate hydrolases"/>
    <property type="match status" value="1"/>
</dbReference>
<evidence type="ECO:0000256" key="5">
    <source>
        <dbReference type="ARBA" id="ARBA00022840"/>
    </source>
</evidence>
<sequence>MGLGEAEVDARVREAMDKIGLPYDEIAEKSPFELSGGQMRRVALAGVLAMRPRILVLDEPTAGLDPRARDFLLNDVQRLHAEGTSVVMISHSMDDVARLATRVAVLEKGRLVMEGSPGEIFARVDRLSAMGLDVPQASRLRYLLAESGIELPECYQLEELADSLAAYLKGGAGHAS</sequence>
<evidence type="ECO:0000256" key="1">
    <source>
        <dbReference type="ARBA" id="ARBA00004202"/>
    </source>
</evidence>
<dbReference type="PANTHER" id="PTHR43553">
    <property type="entry name" value="HEAVY METAL TRANSPORTER"/>
    <property type="match status" value="1"/>
</dbReference>
<dbReference type="InterPro" id="IPR027417">
    <property type="entry name" value="P-loop_NTPase"/>
</dbReference>
<evidence type="ECO:0000259" key="8">
    <source>
        <dbReference type="Pfam" id="PF00005"/>
    </source>
</evidence>
<dbReference type="Gene3D" id="3.40.50.300">
    <property type="entry name" value="P-loop containing nucleotide triphosphate hydrolases"/>
    <property type="match status" value="1"/>
</dbReference>
<keyword evidence="9" id="KW-0378">Hydrolase</keyword>
<reference evidence="9" key="1">
    <citation type="submission" date="2019-08" db="EMBL/GenBank/DDBJ databases">
        <authorList>
            <person name="Kucharzyk K."/>
            <person name="Murdoch R.W."/>
            <person name="Higgins S."/>
            <person name="Loffler F."/>
        </authorList>
    </citation>
    <scope>NUCLEOTIDE SEQUENCE</scope>
</reference>
<feature type="domain" description="ABC transporter" evidence="8">
    <location>
        <begin position="7"/>
        <end position="62"/>
    </location>
</feature>
<dbReference type="InterPro" id="IPR003439">
    <property type="entry name" value="ABC_transporter-like_ATP-bd"/>
</dbReference>
<dbReference type="EC" id="3.6.3.-" evidence="9"/>
<comment type="caution">
    <text evidence="9">The sequence shown here is derived from an EMBL/GenBank/DDBJ whole genome shotgun (WGS) entry which is preliminary data.</text>
</comment>
<accession>A0A645HS77</accession>
<dbReference type="AlphaFoldDB" id="A0A645HS77"/>
<dbReference type="Pfam" id="PF00005">
    <property type="entry name" value="ABC_tran"/>
    <property type="match status" value="1"/>
</dbReference>